<dbReference type="EMBL" id="CCCS020000001">
    <property type="protein sequence ID" value="CDQ12425.1"/>
    <property type="molecule type" value="Genomic_DNA"/>
</dbReference>
<reference evidence="3 4" key="3">
    <citation type="submission" date="2017-03" db="EMBL/GenBank/DDBJ databases">
        <authorList>
            <person name="Regsiter A."/>
            <person name="William W."/>
        </authorList>
    </citation>
    <scope>NUCLEOTIDE SEQUENCE [LARGE SCALE GENOMIC DNA]</scope>
    <source>
        <strain evidence="3">PRJEB5721</strain>
    </source>
</reference>
<dbReference type="InterPro" id="IPR045569">
    <property type="entry name" value="Metalloprtase-TldD/E_C"/>
</dbReference>
<proteinExistence type="predicted"/>
<reference evidence="2" key="2">
    <citation type="submission" date="2014-07" db="EMBL/GenBank/DDBJ databases">
        <title>Initial genome analysis of the psychrotolerant acidophile Acidithiobacillus ferrivorans CF27: insights into iron and sulfur oxidation pathways and into biofilm formation.</title>
        <authorList>
            <person name="Talla E."/>
            <person name="Hedrich S."/>
            <person name="Mangenot S."/>
            <person name="Ji B."/>
            <person name="Johnson D.B."/>
            <person name="Barbe V."/>
            <person name="Bonnefoy V."/>
        </authorList>
    </citation>
    <scope>NUCLEOTIDE SEQUENCE [LARGE SCALE GENOMIC DNA]</scope>
    <source>
        <strain evidence="2">CF27</strain>
    </source>
</reference>
<keyword evidence="4" id="KW-1185">Reference proteome</keyword>
<reference evidence="2" key="1">
    <citation type="submission" date="2014-03" db="EMBL/GenBank/DDBJ databases">
        <authorList>
            <person name="Genoscope - CEA"/>
        </authorList>
    </citation>
    <scope>NUCLEOTIDE SEQUENCE [LARGE SCALE GENOMIC DNA]</scope>
    <source>
        <strain evidence="2">CF27</strain>
    </source>
</reference>
<protein>
    <recommendedName>
        <fullName evidence="1">Metalloprotease TldD/E C-terminal domain-containing protein</fullName>
    </recommendedName>
</protein>
<sequence length="435" mass="46952">MMSTTDQYIHELPGILATLVQTKEQLFARIYVEKTQYARLTQARVNQSGAIHQSVMTLSLSNGEAMVSMTLEGELPYGSDLKQLVTALRDDLSHVPADPWLNLSQDPQQTETGALCPATNFEELVTVLCGSAGHHDLVGLVLAGPQTLAVCSSLGHCLIHRGGGSSVDVSFFDPEYNAVKRVRSQPDIQDISALMDGMARDLNALQRPAVTLKPDTYRAWLSAEALAELLGTMSWSGFSIEAIQSGSSPLKQLYSGEKQLAGMVTLHESRQALGVPQFTDQGYLLPAEVPLISAGTAQQSLASPRAAREFDVAINSDGAPMALHLHAGDLLDADVLRQIGTGLYIGRLWYTNISDPASCRLTAMTRYDCYWVDQGELTGPLAPVRVDSSLYQLLGSDLEALGATLHRIPETHSYGSRSWGGTLLPGAMTTLKITL</sequence>
<organism evidence="2">
    <name type="scientific">Acidithiobacillus ferrivorans</name>
    <dbReference type="NCBI Taxonomy" id="160808"/>
    <lineage>
        <taxon>Bacteria</taxon>
        <taxon>Pseudomonadati</taxon>
        <taxon>Pseudomonadota</taxon>
        <taxon>Acidithiobacillia</taxon>
        <taxon>Acidithiobacillales</taxon>
        <taxon>Acidithiobacillaceae</taxon>
        <taxon>Acidithiobacillus</taxon>
    </lineage>
</organism>
<dbReference type="AlphaFoldDB" id="A0A060UVL2"/>
<feature type="domain" description="Metalloprotease TldD/E C-terminal" evidence="1">
    <location>
        <begin position="215"/>
        <end position="407"/>
    </location>
</feature>
<evidence type="ECO:0000259" key="1">
    <source>
        <dbReference type="Pfam" id="PF19289"/>
    </source>
</evidence>
<evidence type="ECO:0000313" key="2">
    <source>
        <dbReference type="EMBL" id="CDQ12425.1"/>
    </source>
</evidence>
<evidence type="ECO:0000313" key="3">
    <source>
        <dbReference type="EMBL" id="SMH65031.1"/>
    </source>
</evidence>
<dbReference type="GO" id="GO:0006508">
    <property type="term" value="P:proteolysis"/>
    <property type="evidence" value="ECO:0007669"/>
    <property type="project" value="InterPro"/>
</dbReference>
<accession>A0A060UVL2</accession>
<gene>
    <name evidence="2" type="ORF">AFERRI_10248</name>
    <name evidence="3" type="ORF">AFERRI_11066</name>
</gene>
<dbReference type="SUPFAM" id="SSF111283">
    <property type="entry name" value="Putative modulator of DNA gyrase, PmbA/TldD"/>
    <property type="match status" value="1"/>
</dbReference>
<dbReference type="PANTHER" id="PTHR43666">
    <property type="entry name" value="TLDD PROTEIN"/>
    <property type="match status" value="1"/>
</dbReference>
<dbReference type="Proteomes" id="UP000193925">
    <property type="component" value="Chromosome AFERRI"/>
</dbReference>
<dbReference type="Pfam" id="PF19289">
    <property type="entry name" value="PmbA_TldD_3rd"/>
    <property type="match status" value="1"/>
</dbReference>
<dbReference type="EMBL" id="LT841305">
    <property type="protein sequence ID" value="SMH65031.1"/>
    <property type="molecule type" value="Genomic_DNA"/>
</dbReference>
<dbReference type="RefSeq" id="WP_035190442.1">
    <property type="nucleotide sequence ID" value="NZ_CCCS020000001.1"/>
</dbReference>
<dbReference type="PANTHER" id="PTHR43666:SF1">
    <property type="entry name" value="CONSERVED PROTEIN"/>
    <property type="match status" value="1"/>
</dbReference>
<name>A0A060UVL2_9PROT</name>
<evidence type="ECO:0000313" key="4">
    <source>
        <dbReference type="Proteomes" id="UP000193925"/>
    </source>
</evidence>
<dbReference type="InterPro" id="IPR036059">
    <property type="entry name" value="TldD/PmbA_sf"/>
</dbReference>
<dbReference type="GO" id="GO:0008237">
    <property type="term" value="F:metallopeptidase activity"/>
    <property type="evidence" value="ECO:0007669"/>
    <property type="project" value="InterPro"/>
</dbReference>